<dbReference type="InterPro" id="IPR005693">
    <property type="entry name" value="Mce"/>
</dbReference>
<feature type="domain" description="Mce/MlaD" evidence="3">
    <location>
        <begin position="48"/>
        <end position="123"/>
    </location>
</feature>
<proteinExistence type="predicted"/>
<evidence type="ECO:0000259" key="3">
    <source>
        <dbReference type="Pfam" id="PF02470"/>
    </source>
</evidence>
<feature type="domain" description="Mammalian cell entry C-terminal" evidence="4">
    <location>
        <begin position="130"/>
        <end position="351"/>
    </location>
</feature>
<gene>
    <name evidence="5" type="ORF">FB471_4017</name>
</gene>
<evidence type="ECO:0000256" key="2">
    <source>
        <dbReference type="SAM" id="Phobius"/>
    </source>
</evidence>
<evidence type="ECO:0000259" key="4">
    <source>
        <dbReference type="Pfam" id="PF11887"/>
    </source>
</evidence>
<keyword evidence="2" id="KW-1133">Transmembrane helix</keyword>
<evidence type="ECO:0000313" key="5">
    <source>
        <dbReference type="EMBL" id="TQJ04234.1"/>
    </source>
</evidence>
<organism evidence="5 6">
    <name type="scientific">Amycolatopsis cihanbeyliensis</name>
    <dbReference type="NCBI Taxonomy" id="1128664"/>
    <lineage>
        <taxon>Bacteria</taxon>
        <taxon>Bacillati</taxon>
        <taxon>Actinomycetota</taxon>
        <taxon>Actinomycetes</taxon>
        <taxon>Pseudonocardiales</taxon>
        <taxon>Pseudonocardiaceae</taxon>
        <taxon>Amycolatopsis</taxon>
    </lineage>
</organism>
<name>A0A542DMM9_AMYCI</name>
<dbReference type="RefSeq" id="WP_141999938.1">
    <property type="nucleotide sequence ID" value="NZ_VFML01000001.1"/>
</dbReference>
<keyword evidence="2" id="KW-0812">Transmembrane</keyword>
<dbReference type="PANTHER" id="PTHR33371">
    <property type="entry name" value="INTERMEMBRANE PHOSPHOLIPID TRANSPORT SYSTEM BINDING PROTEIN MLAD-RELATED"/>
    <property type="match status" value="1"/>
</dbReference>
<dbReference type="InterPro" id="IPR052336">
    <property type="entry name" value="MlaD_Phospholipid_Transporter"/>
</dbReference>
<keyword evidence="2" id="KW-0472">Membrane</keyword>
<feature type="compositionally biased region" description="Basic and acidic residues" evidence="1">
    <location>
        <begin position="333"/>
        <end position="350"/>
    </location>
</feature>
<dbReference type="EMBL" id="VFML01000001">
    <property type="protein sequence ID" value="TQJ04234.1"/>
    <property type="molecule type" value="Genomic_DNA"/>
</dbReference>
<dbReference type="PANTHER" id="PTHR33371:SF19">
    <property type="entry name" value="MCE-FAMILY PROTEIN MCE4A"/>
    <property type="match status" value="1"/>
</dbReference>
<protein>
    <submittedName>
        <fullName evidence="5">Phospholipid/cholesterol/gamma-HCH transport system substrate-binding protein</fullName>
    </submittedName>
</protein>
<reference evidence="5 6" key="1">
    <citation type="submission" date="2019-06" db="EMBL/GenBank/DDBJ databases">
        <title>Sequencing the genomes of 1000 actinobacteria strains.</title>
        <authorList>
            <person name="Klenk H.-P."/>
        </authorList>
    </citation>
    <scope>NUCLEOTIDE SEQUENCE [LARGE SCALE GENOMIC DNA]</scope>
    <source>
        <strain evidence="5 6">DSM 45679</strain>
    </source>
</reference>
<dbReference type="Pfam" id="PF11887">
    <property type="entry name" value="Mce4_CUP1"/>
    <property type="match status" value="1"/>
</dbReference>
<dbReference type="GO" id="GO:0051701">
    <property type="term" value="P:biological process involved in interaction with host"/>
    <property type="evidence" value="ECO:0007669"/>
    <property type="project" value="TreeGrafter"/>
</dbReference>
<evidence type="ECO:0000313" key="6">
    <source>
        <dbReference type="Proteomes" id="UP000320876"/>
    </source>
</evidence>
<dbReference type="OrthoDB" id="3460188at2"/>
<feature type="transmembrane region" description="Helical" evidence="2">
    <location>
        <begin position="20"/>
        <end position="40"/>
    </location>
</feature>
<accession>A0A542DMM9</accession>
<evidence type="ECO:0000256" key="1">
    <source>
        <dbReference type="SAM" id="MobiDB-lite"/>
    </source>
</evidence>
<keyword evidence="6" id="KW-1185">Reference proteome</keyword>
<dbReference type="GO" id="GO:0005576">
    <property type="term" value="C:extracellular region"/>
    <property type="evidence" value="ECO:0007669"/>
    <property type="project" value="TreeGrafter"/>
</dbReference>
<dbReference type="InterPro" id="IPR024516">
    <property type="entry name" value="Mce_C"/>
</dbReference>
<sequence length="422" mass="45823">MTGHRGHSPEERFRSPGLRVLGVVYLVIVAVFLWLTIAIYRDVFSTDVPVTLRADQVGNQLQAHADVKMRGLIVGSVRAVDSHGDAAELELAMDPELIDKVPRNVSARLLPKTLFGERYVSLVEPENPAPTSLSAGDVIGQDRSAASIELERVLNNLLPLLRSVEPAELASTLNALARALEGRGEPLGDTLVRVGNYLGELNPQLPEIKADITAFADVSDTYDGAAGDFMHALSDLTVTSRTVVEQRANLDALYRTLTVATKDVTGFLERNKDTLIRLSASARPTLDVLARYAPQYACMLDSVTDLIPRLEKTFGKGTDKPGLHVKLRFVPDRGQYHPGADDPRYDDKRGPRCYGSGGDEPPAEIPALSMMDSEMGAANSPQERNFLAAVLAPTLGVRPAEVPEWSGLLVGPLLRGTEVEFE</sequence>
<dbReference type="AlphaFoldDB" id="A0A542DMM9"/>
<dbReference type="Proteomes" id="UP000320876">
    <property type="component" value="Unassembled WGS sequence"/>
</dbReference>
<dbReference type="Pfam" id="PF02470">
    <property type="entry name" value="MlaD"/>
    <property type="match status" value="1"/>
</dbReference>
<dbReference type="InterPro" id="IPR003399">
    <property type="entry name" value="Mce/MlaD"/>
</dbReference>
<comment type="caution">
    <text evidence="5">The sequence shown here is derived from an EMBL/GenBank/DDBJ whole genome shotgun (WGS) entry which is preliminary data.</text>
</comment>
<dbReference type="NCBIfam" id="TIGR00996">
    <property type="entry name" value="Mtu_fam_mce"/>
    <property type="match status" value="1"/>
</dbReference>
<feature type="region of interest" description="Disordered" evidence="1">
    <location>
        <begin position="333"/>
        <end position="363"/>
    </location>
</feature>